<gene>
    <name evidence="18" type="ORF">E6C55_26885</name>
</gene>
<dbReference type="GO" id="GO:0005524">
    <property type="term" value="F:ATP binding"/>
    <property type="evidence" value="ECO:0007669"/>
    <property type="project" value="UniProtKB-KW"/>
</dbReference>
<organism evidence="18 19">
    <name type="scientific">Cohnella fermenti</name>
    <dbReference type="NCBI Taxonomy" id="2565925"/>
    <lineage>
        <taxon>Bacteria</taxon>
        <taxon>Bacillati</taxon>
        <taxon>Bacillota</taxon>
        <taxon>Bacilli</taxon>
        <taxon>Bacillales</taxon>
        <taxon>Paenibacillaceae</taxon>
        <taxon>Cohnella</taxon>
    </lineage>
</organism>
<evidence type="ECO:0000259" key="16">
    <source>
        <dbReference type="PROSITE" id="PS50109"/>
    </source>
</evidence>
<dbReference type="SUPFAM" id="SSF55874">
    <property type="entry name" value="ATPase domain of HSP90 chaperone/DNA topoisomerase II/histidine kinase"/>
    <property type="match status" value="1"/>
</dbReference>
<comment type="catalytic activity">
    <reaction evidence="1">
        <text>ATP + protein L-histidine = ADP + protein N-phospho-L-histidine.</text>
        <dbReference type="EC" id="2.7.13.3"/>
    </reaction>
</comment>
<keyword evidence="11 15" id="KW-1133">Transmembrane helix</keyword>
<comment type="caution">
    <text evidence="18">The sequence shown here is derived from an EMBL/GenBank/DDBJ whole genome shotgun (WGS) entry which is preliminary data.</text>
</comment>
<dbReference type="PANTHER" id="PTHR34220:SF7">
    <property type="entry name" value="SENSOR HISTIDINE KINASE YPDA"/>
    <property type="match status" value="1"/>
</dbReference>
<dbReference type="EMBL" id="SSOB01000046">
    <property type="protein sequence ID" value="THF74006.1"/>
    <property type="molecule type" value="Genomic_DNA"/>
</dbReference>
<dbReference type="GO" id="GO:0000155">
    <property type="term" value="F:phosphorelay sensor kinase activity"/>
    <property type="evidence" value="ECO:0007669"/>
    <property type="project" value="InterPro"/>
</dbReference>
<protein>
    <recommendedName>
        <fullName evidence="3">histidine kinase</fullName>
        <ecNumber evidence="3">2.7.13.3</ecNumber>
    </recommendedName>
</protein>
<evidence type="ECO:0000256" key="15">
    <source>
        <dbReference type="SAM" id="Phobius"/>
    </source>
</evidence>
<dbReference type="InterPro" id="IPR005467">
    <property type="entry name" value="His_kinase_dom"/>
</dbReference>
<dbReference type="InterPro" id="IPR036890">
    <property type="entry name" value="HATPase_C_sf"/>
</dbReference>
<evidence type="ECO:0000256" key="13">
    <source>
        <dbReference type="ARBA" id="ARBA00023136"/>
    </source>
</evidence>
<dbReference type="Proteomes" id="UP000310636">
    <property type="component" value="Unassembled WGS sequence"/>
</dbReference>
<dbReference type="AlphaFoldDB" id="A0A4S4BJV7"/>
<keyword evidence="9 18" id="KW-0418">Kinase</keyword>
<evidence type="ECO:0000256" key="2">
    <source>
        <dbReference type="ARBA" id="ARBA00004651"/>
    </source>
</evidence>
<name>A0A4S4BJV7_9BACL</name>
<dbReference type="GO" id="GO:0005886">
    <property type="term" value="C:plasma membrane"/>
    <property type="evidence" value="ECO:0007669"/>
    <property type="project" value="UniProtKB-SubCell"/>
</dbReference>
<dbReference type="PANTHER" id="PTHR34220">
    <property type="entry name" value="SENSOR HISTIDINE KINASE YPDA"/>
    <property type="match status" value="1"/>
</dbReference>
<dbReference type="PROSITE" id="PS50109">
    <property type="entry name" value="HIS_KIN"/>
    <property type="match status" value="1"/>
</dbReference>
<keyword evidence="19" id="KW-1185">Reference proteome</keyword>
<evidence type="ECO:0000259" key="17">
    <source>
        <dbReference type="PROSITE" id="PS50885"/>
    </source>
</evidence>
<dbReference type="OrthoDB" id="9776552at2"/>
<keyword evidence="14" id="KW-0175">Coiled coil</keyword>
<dbReference type="Pfam" id="PF02743">
    <property type="entry name" value="dCache_1"/>
    <property type="match status" value="1"/>
</dbReference>
<dbReference type="PRINTS" id="PR00344">
    <property type="entry name" value="BCTRLSENSOR"/>
</dbReference>
<feature type="transmembrane region" description="Helical" evidence="15">
    <location>
        <begin position="56"/>
        <end position="76"/>
    </location>
</feature>
<feature type="coiled-coil region" evidence="14">
    <location>
        <begin position="376"/>
        <end position="444"/>
    </location>
</feature>
<dbReference type="SUPFAM" id="SSF158472">
    <property type="entry name" value="HAMP domain-like"/>
    <property type="match status" value="1"/>
</dbReference>
<evidence type="ECO:0000256" key="10">
    <source>
        <dbReference type="ARBA" id="ARBA00022840"/>
    </source>
</evidence>
<proteinExistence type="predicted"/>
<evidence type="ECO:0000256" key="1">
    <source>
        <dbReference type="ARBA" id="ARBA00000085"/>
    </source>
</evidence>
<evidence type="ECO:0000313" key="19">
    <source>
        <dbReference type="Proteomes" id="UP000310636"/>
    </source>
</evidence>
<evidence type="ECO:0000256" key="9">
    <source>
        <dbReference type="ARBA" id="ARBA00022777"/>
    </source>
</evidence>
<evidence type="ECO:0000313" key="18">
    <source>
        <dbReference type="EMBL" id="THF74006.1"/>
    </source>
</evidence>
<evidence type="ECO:0000256" key="4">
    <source>
        <dbReference type="ARBA" id="ARBA00022475"/>
    </source>
</evidence>
<dbReference type="Pfam" id="PF02518">
    <property type="entry name" value="HATPase_c"/>
    <property type="match status" value="1"/>
</dbReference>
<dbReference type="InterPro" id="IPR003594">
    <property type="entry name" value="HATPase_dom"/>
</dbReference>
<evidence type="ECO:0000256" key="8">
    <source>
        <dbReference type="ARBA" id="ARBA00022741"/>
    </source>
</evidence>
<comment type="subcellular location">
    <subcellularLocation>
        <location evidence="2">Cell membrane</location>
        <topology evidence="2">Multi-pass membrane protein</topology>
    </subcellularLocation>
</comment>
<keyword evidence="10" id="KW-0067">ATP-binding</keyword>
<dbReference type="InterPro" id="IPR010559">
    <property type="entry name" value="Sig_transdc_His_kin_internal"/>
</dbReference>
<dbReference type="EC" id="2.7.13.3" evidence="3"/>
<keyword evidence="13 15" id="KW-0472">Membrane</keyword>
<dbReference type="InterPro" id="IPR050640">
    <property type="entry name" value="Bact_2-comp_sensor_kinase"/>
</dbReference>
<dbReference type="CDD" id="cd06225">
    <property type="entry name" value="HAMP"/>
    <property type="match status" value="1"/>
</dbReference>
<dbReference type="InterPro" id="IPR003660">
    <property type="entry name" value="HAMP_dom"/>
</dbReference>
<dbReference type="Gene3D" id="6.10.340.10">
    <property type="match status" value="1"/>
</dbReference>
<keyword evidence="5" id="KW-0597">Phosphoprotein</keyword>
<evidence type="ECO:0000256" key="12">
    <source>
        <dbReference type="ARBA" id="ARBA00023012"/>
    </source>
</evidence>
<evidence type="ECO:0000256" key="11">
    <source>
        <dbReference type="ARBA" id="ARBA00022989"/>
    </source>
</evidence>
<sequence length="655" mass="73015">MRGIFGEHTAPNMPRPLTDRNLGAIIGLNSLFYQIRRMSPMSFIPQWYSRRLSTKLIVAILLLLLLSITLISSLYYQSSSSMLSNHVRASAKQSAKQSADYLSLILTVGRDSAQQIFRDSQIQEVLQEEKQGPDSIDRKFDHKEKVGNLLNNLIDTSSFVQSVYLLREQGSSWGSGLFNVSKVTRYTLSEHDWYQDIVSGREDEWWQALHYDPFSGGGENNELVLTYVKALRDLETGQALGAIMVNMDGNLLLEAIGRNRLGETGRFFVVDPQGNVMIGSEPGEWGLPIESAEFRQALLSSSSSENELEMEVGGVKTYAVARKMENGWTVVGAVPVREAIGDIQQLQKKIWLYAAILMAGASLTGFLFSRRITSPLKRLMKQMSELERSNFEALTEVRSQDEIGQLSRRFNQMVGQIKMLIEQVNEVEAKKREAEIRALRHQINPHFLYNTLATIRWMIKLGRQDGAYQGISALVRLMEASMGKTGVYCTIGEELDLLEKFMLIQQYRYGDHIKLVVDCEPGLAEVPIPRMLLQPIVENAVFHGLAPKPEGGRIDIVIRRGERLSPSAPEVLTIKIQDDGIGLDPGRAQRLGGRSGASSSGMLGLGLNHVRETIELYFGAASGMRIESAEGRGTSVTMTLVRKAGDVHDLQSADC</sequence>
<evidence type="ECO:0000256" key="3">
    <source>
        <dbReference type="ARBA" id="ARBA00012438"/>
    </source>
</evidence>
<evidence type="ECO:0000256" key="6">
    <source>
        <dbReference type="ARBA" id="ARBA00022679"/>
    </source>
</evidence>
<evidence type="ECO:0000256" key="5">
    <source>
        <dbReference type="ARBA" id="ARBA00022553"/>
    </source>
</evidence>
<dbReference type="InterPro" id="IPR033479">
    <property type="entry name" value="dCache_1"/>
</dbReference>
<keyword evidence="8" id="KW-0547">Nucleotide-binding</keyword>
<feature type="domain" description="Histidine kinase" evidence="16">
    <location>
        <begin position="513"/>
        <end position="644"/>
    </location>
</feature>
<evidence type="ECO:0000256" key="7">
    <source>
        <dbReference type="ARBA" id="ARBA00022692"/>
    </source>
</evidence>
<dbReference type="Gene3D" id="3.30.450.20">
    <property type="entry name" value="PAS domain"/>
    <property type="match status" value="2"/>
</dbReference>
<dbReference type="Gene3D" id="3.30.565.10">
    <property type="entry name" value="Histidine kinase-like ATPase, C-terminal domain"/>
    <property type="match status" value="1"/>
</dbReference>
<evidence type="ECO:0000256" key="14">
    <source>
        <dbReference type="SAM" id="Coils"/>
    </source>
</evidence>
<keyword evidence="6" id="KW-0808">Transferase</keyword>
<dbReference type="SMART" id="SM00304">
    <property type="entry name" value="HAMP"/>
    <property type="match status" value="1"/>
</dbReference>
<accession>A0A4S4BJV7</accession>
<keyword evidence="4" id="KW-1003">Cell membrane</keyword>
<dbReference type="Pfam" id="PF00672">
    <property type="entry name" value="HAMP"/>
    <property type="match status" value="1"/>
</dbReference>
<dbReference type="InterPro" id="IPR004358">
    <property type="entry name" value="Sig_transdc_His_kin-like_C"/>
</dbReference>
<dbReference type="Pfam" id="PF06580">
    <property type="entry name" value="His_kinase"/>
    <property type="match status" value="1"/>
</dbReference>
<dbReference type="SMART" id="SM00387">
    <property type="entry name" value="HATPase_c"/>
    <property type="match status" value="1"/>
</dbReference>
<feature type="domain" description="HAMP" evidence="17">
    <location>
        <begin position="370"/>
        <end position="422"/>
    </location>
</feature>
<keyword evidence="7 15" id="KW-0812">Transmembrane</keyword>
<reference evidence="18 19" key="1">
    <citation type="submission" date="2019-04" db="EMBL/GenBank/DDBJ databases">
        <title>Cohnella sp. nov. isolated from preserved vegetables.</title>
        <authorList>
            <person name="Lin S.-Y."/>
            <person name="Hung M.-H."/>
            <person name="Young C.-C."/>
        </authorList>
    </citation>
    <scope>NUCLEOTIDE SEQUENCE [LARGE SCALE GENOMIC DNA]</scope>
    <source>
        <strain evidence="18 19">CC-MHH1044</strain>
    </source>
</reference>
<keyword evidence="12" id="KW-0902">Two-component regulatory system</keyword>
<dbReference type="PROSITE" id="PS50885">
    <property type="entry name" value="HAMP"/>
    <property type="match status" value="1"/>
</dbReference>